<dbReference type="PANTHER" id="PTHR12472">
    <property type="entry name" value="RAB3-GAP REGULATORY DOMAIN"/>
    <property type="match status" value="1"/>
</dbReference>
<keyword evidence="9" id="KW-1185">Reference proteome</keyword>
<proteinExistence type="inferred from homology"/>
<dbReference type="PANTHER" id="PTHR12472:SF0">
    <property type="entry name" value="RAB3 GTPASE-ACTIVATING PROTEIN NON-CATALYTIC SUBUNIT"/>
    <property type="match status" value="1"/>
</dbReference>
<keyword evidence="4" id="KW-0963">Cytoplasm</keyword>
<evidence type="ECO:0000259" key="7">
    <source>
        <dbReference type="Pfam" id="PF14656"/>
    </source>
</evidence>
<comment type="similarity">
    <text evidence="2">Belongs to the Rab3-GAP regulatory subunit family.</text>
</comment>
<name>A0A3P9CA87_9CICH</name>
<evidence type="ECO:0000259" key="6">
    <source>
        <dbReference type="Pfam" id="PF14655"/>
    </source>
</evidence>
<keyword evidence="3" id="KW-0343">GTPase activation</keyword>
<evidence type="ECO:0000256" key="5">
    <source>
        <dbReference type="SAM" id="MobiDB-lite"/>
    </source>
</evidence>
<dbReference type="InterPro" id="IPR026059">
    <property type="entry name" value="Rab3GAP2"/>
</dbReference>
<evidence type="ECO:0000256" key="4">
    <source>
        <dbReference type="ARBA" id="ARBA00022490"/>
    </source>
</evidence>
<comment type="subcellular location">
    <subcellularLocation>
        <location evidence="1">Cytoplasm</location>
    </subcellularLocation>
</comment>
<evidence type="ECO:0000313" key="8">
    <source>
        <dbReference type="Ensembl" id="ENSMZEP00005019012.1"/>
    </source>
</evidence>
<dbReference type="Proteomes" id="UP000265160">
    <property type="component" value="Unplaced"/>
</dbReference>
<dbReference type="GO" id="GO:0005737">
    <property type="term" value="C:cytoplasm"/>
    <property type="evidence" value="ECO:0007669"/>
    <property type="project" value="UniProtKB-SubCell"/>
</dbReference>
<accession>A0A3P9CA87</accession>
<feature type="region of interest" description="Disordered" evidence="5">
    <location>
        <begin position="882"/>
        <end position="914"/>
    </location>
</feature>
<dbReference type="Pfam" id="PF14655">
    <property type="entry name" value="RAB3GAP2_N"/>
    <property type="match status" value="1"/>
</dbReference>
<evidence type="ECO:0000256" key="3">
    <source>
        <dbReference type="ARBA" id="ARBA00022468"/>
    </source>
</evidence>
<protein>
    <submittedName>
        <fullName evidence="8">RAB3 GTPase activating protein subunit 2 (non-catalytic)</fullName>
    </submittedName>
</protein>
<dbReference type="GeneTree" id="ENSGT00390000005794"/>
<organism evidence="8 9">
    <name type="scientific">Maylandia zebra</name>
    <name type="common">zebra mbuna</name>
    <dbReference type="NCBI Taxonomy" id="106582"/>
    <lineage>
        <taxon>Eukaryota</taxon>
        <taxon>Metazoa</taxon>
        <taxon>Chordata</taxon>
        <taxon>Craniata</taxon>
        <taxon>Vertebrata</taxon>
        <taxon>Euteleostomi</taxon>
        <taxon>Actinopterygii</taxon>
        <taxon>Neopterygii</taxon>
        <taxon>Teleostei</taxon>
        <taxon>Neoteleostei</taxon>
        <taxon>Acanthomorphata</taxon>
        <taxon>Ovalentaria</taxon>
        <taxon>Cichlomorphae</taxon>
        <taxon>Cichliformes</taxon>
        <taxon>Cichlidae</taxon>
        <taxon>African cichlids</taxon>
        <taxon>Pseudocrenilabrinae</taxon>
        <taxon>Haplochromini</taxon>
        <taxon>Maylandia</taxon>
        <taxon>Maylandia zebra complex</taxon>
    </lineage>
</organism>
<feature type="domain" description="Rab3-GAP regulatory subunit N-terminal" evidence="6">
    <location>
        <begin position="50"/>
        <end position="468"/>
    </location>
</feature>
<feature type="domain" description="Rab3GAP regulatory subunit C-terminal" evidence="7">
    <location>
        <begin position="708"/>
        <end position="1289"/>
    </location>
</feature>
<evidence type="ECO:0000256" key="1">
    <source>
        <dbReference type="ARBA" id="ARBA00004496"/>
    </source>
</evidence>
<dbReference type="GO" id="GO:0005096">
    <property type="term" value="F:GTPase activator activity"/>
    <property type="evidence" value="ECO:0007669"/>
    <property type="project" value="UniProtKB-KW"/>
</dbReference>
<reference evidence="8" key="1">
    <citation type="submission" date="2025-08" db="UniProtKB">
        <authorList>
            <consortium name="Ensembl"/>
        </authorList>
    </citation>
    <scope>IDENTIFICATION</scope>
</reference>
<reference evidence="8" key="2">
    <citation type="submission" date="2025-09" db="UniProtKB">
        <authorList>
            <consortium name="Ensembl"/>
        </authorList>
    </citation>
    <scope>IDENTIFICATION</scope>
</reference>
<dbReference type="InterPro" id="IPR032839">
    <property type="entry name" value="RAB3GAP_N"/>
</dbReference>
<dbReference type="Ensembl" id="ENSMZET00005019623.1">
    <property type="protein sequence ID" value="ENSMZEP00005019012.1"/>
    <property type="gene ID" value="ENSMZEG00005014221.1"/>
</dbReference>
<evidence type="ECO:0000256" key="2">
    <source>
        <dbReference type="ARBA" id="ARBA00008153"/>
    </source>
</evidence>
<evidence type="ECO:0000313" key="9">
    <source>
        <dbReference type="Proteomes" id="UP000265160"/>
    </source>
</evidence>
<dbReference type="InterPro" id="IPR029257">
    <property type="entry name" value="RAB3GAP2_C"/>
</dbReference>
<sequence length="1312" mass="146037">MSCSLFEFCRLQEFKTVRHFLFRNEKSGIGLKISFALQVTDDAGGQGEPWLQDCVVSLSPCADLLVVAREQKAAFLSAKWRTDDSGREEMTLGVSWTGTLSTEEGECVSSTICIPLASQKRSSTGRPDWTCVVVGFTSGYVRFYTESGVLLLAQLLHEDPVLRLKCRTYEIPRHPGVTEQHEELSILYSAAMVTIDGFSLFQSLRACRNQAARAAAAGNDVIQPPPLAYKKWGLQEMDTIVDHSSVGIMTLCVFDQMKNASILGGFNASVKGSPPAMSQYVTVGSGPYTGFYYAIEGSSQPLLSHVAMAVASKLTSALFSAASGWLGWNKNKNEEEAPQKQKPKVEPATPLSIRFGLPDSRRHGESICLSPCNMLAGVTDDFGRVTLLDLARGIAIRMWKGYRDAQLGWLQVPEERSERDLSPSASLPRRHALFLVIYAPRRGILEVWAMQQGPRVGAFTVGKHCRLLYAGYRLMGVNSVTSQGWQLHTQQVCLLDPITGVLRTVNIPFHLALRFVFKMNAGAVKKSIFVSIFFQALESLLSNKNTPVSCLVNITRALDDTLKRQEPGEVDAELLQLCSSQLKLLQLYTDIQQLHSAADYFFLPSLQDSLEGIEEELSRVAPTLQRYAQFTPRPSVSFAQDSPDSPLPAQAFLSQLECTEDEEVKVIRRSETEWNQLGNFLFWSCLCGKSPLHKVCYTLQQAGISPQQLLSLLLSVWLHREKELLQKPEENVRNLHRLLVALSDMKGAVEESWDTQSISPWWQQVRTTCVQSHNTAAALLAALVAHRAAKASITSRADSKFQSEWEAVSLELEQWVVCVRQLEDVLVLQTLLLVPPPPGATGGATVQCSIKTLLEGGTGGIADSVSKWVFRQDISPERLKEILQKRGNKEADDNVEQRDEEERHEQEKSQEDTDRTAELLLAVCQRFPHSLSPDFLFAHCCWEYVVQWNKDPEEGRYLCWSVEHLKMVSSPHIQQGVCTMMWSTFIAKRLSAATFLMEKVGKAPKDRLCRRDVGMGDKAMTSFLGCCVQLLNILMEADSAVEEVSAPELSIEEAWSGAEGPASIAELALEQRGVHYPLVQHHCLLASLLHAAMTFSVKVKPFSLFDSKGKNAFFRDLTTIQLMPSGDMDPGLVSVRQEFLLRVLTGWVQAIDDPTSSAPLPSSGPKAEWWPSLCLELGSLLQVNPDILRRHLVCELYSQGLDLRAEEVMLEVEDKDVLGSQLLVLTGQRLSYSLLHSQNQTQAAMELLARLPPTLCTWLKAMDPRELRCPLIPLPQTSRLVGRLIEILPENHAQYSLALHLLEAVEVLTTED</sequence>
<dbReference type="Pfam" id="PF14656">
    <property type="entry name" value="RAB3GAP2_C"/>
    <property type="match status" value="1"/>
</dbReference>